<dbReference type="AlphaFoldDB" id="G0UUZ3"/>
<keyword evidence="2" id="KW-0677">Repeat</keyword>
<sequence>MELVLSRKGIKNFDASALLQQAETSGLCDGGASQKRSCIAVHLLDLSHNSIKCFVGGQMLVGLAVLNLSNNCLGRLDATCLPTSLTHLNLARNALRSLRDLATATPRLRELDISFNSITSPNLSGLPKSLTTLLCQNNSLASVDPFANLFQLHHLDLSSNHVEDVEEFSKLRGLRSLRRLELCGNPVTREPNAMTLLLDALPRLTCLDRTPLSQASGNQMVKAQLARSRKVAHDQSTSKSVSDTSSSTITTRKTAGIDEQDIEVRRMEARVKELTRLVESAGKSEMQLRYQKKILQEQVTACAGVIDSQAAELERLEREIRELKSEEASLREPMAEADQTFVQTHASLVAHRLSNSSS</sequence>
<evidence type="ECO:0000256" key="2">
    <source>
        <dbReference type="ARBA" id="ARBA00022737"/>
    </source>
</evidence>
<dbReference type="InterPro" id="IPR001611">
    <property type="entry name" value="Leu-rich_rpt"/>
</dbReference>
<dbReference type="GO" id="GO:0005737">
    <property type="term" value="C:cytoplasm"/>
    <property type="evidence" value="ECO:0007669"/>
    <property type="project" value="TreeGrafter"/>
</dbReference>
<protein>
    <submittedName>
        <fullName evidence="5">Putative leucine-rich repeat protein (LRRP)</fullName>
    </submittedName>
</protein>
<evidence type="ECO:0000256" key="3">
    <source>
        <dbReference type="SAM" id="Coils"/>
    </source>
</evidence>
<dbReference type="PANTHER" id="PTHR15454:SF56">
    <property type="entry name" value="PROTEIN PHOSPHATASE 1 REGULATORY SUBUNIT 7-RELATED"/>
    <property type="match status" value="1"/>
</dbReference>
<proteinExistence type="predicted"/>
<accession>G0UUZ3</accession>
<dbReference type="Pfam" id="PF12799">
    <property type="entry name" value="LRR_4"/>
    <property type="match status" value="1"/>
</dbReference>
<feature type="coiled-coil region" evidence="3">
    <location>
        <begin position="257"/>
        <end position="333"/>
    </location>
</feature>
<organism evidence="5">
    <name type="scientific">Trypanosoma congolense (strain IL3000)</name>
    <dbReference type="NCBI Taxonomy" id="1068625"/>
    <lineage>
        <taxon>Eukaryota</taxon>
        <taxon>Discoba</taxon>
        <taxon>Euglenozoa</taxon>
        <taxon>Kinetoplastea</taxon>
        <taxon>Metakinetoplastina</taxon>
        <taxon>Trypanosomatida</taxon>
        <taxon>Trypanosomatidae</taxon>
        <taxon>Trypanosoma</taxon>
        <taxon>Nannomonas</taxon>
    </lineage>
</organism>
<dbReference type="Pfam" id="PF00560">
    <property type="entry name" value="LRR_1"/>
    <property type="match status" value="1"/>
</dbReference>
<keyword evidence="1" id="KW-0433">Leucine-rich repeat</keyword>
<dbReference type="VEuPathDB" id="TriTrypDB:TcIL3000_9_6190"/>
<evidence type="ECO:0000313" key="5">
    <source>
        <dbReference type="EMBL" id="CCC93207.1"/>
    </source>
</evidence>
<evidence type="ECO:0000256" key="1">
    <source>
        <dbReference type="ARBA" id="ARBA00022614"/>
    </source>
</evidence>
<evidence type="ECO:0000256" key="4">
    <source>
        <dbReference type="SAM" id="MobiDB-lite"/>
    </source>
</evidence>
<dbReference type="SUPFAM" id="SSF52075">
    <property type="entry name" value="Outer arm dynein light chain 1"/>
    <property type="match status" value="1"/>
</dbReference>
<gene>
    <name evidence="5" type="ORF">TCIL3000_9_6190</name>
</gene>
<keyword evidence="3" id="KW-0175">Coiled coil</keyword>
<dbReference type="InterPro" id="IPR025875">
    <property type="entry name" value="Leu-rich_rpt_4"/>
</dbReference>
<dbReference type="EMBL" id="HE575322">
    <property type="protein sequence ID" value="CCC93207.1"/>
    <property type="molecule type" value="Genomic_DNA"/>
</dbReference>
<dbReference type="PROSITE" id="PS51450">
    <property type="entry name" value="LRR"/>
    <property type="match status" value="3"/>
</dbReference>
<feature type="compositionally biased region" description="Low complexity" evidence="4">
    <location>
        <begin position="237"/>
        <end position="254"/>
    </location>
</feature>
<reference evidence="5" key="1">
    <citation type="journal article" date="2012" name="Proc. Natl. Acad. Sci. U.S.A.">
        <title>Antigenic diversity is generated by distinct evolutionary mechanisms in African trypanosome species.</title>
        <authorList>
            <person name="Jackson A.P."/>
            <person name="Berry A."/>
            <person name="Aslett M."/>
            <person name="Allison H.C."/>
            <person name="Burton P."/>
            <person name="Vavrova-Anderson J."/>
            <person name="Brown R."/>
            <person name="Browne H."/>
            <person name="Corton N."/>
            <person name="Hauser H."/>
            <person name="Gamble J."/>
            <person name="Gilderthorp R."/>
            <person name="Marcello L."/>
            <person name="McQuillan J."/>
            <person name="Otto T.D."/>
            <person name="Quail M.A."/>
            <person name="Sanders M.J."/>
            <person name="van Tonder A."/>
            <person name="Ginger M.L."/>
            <person name="Field M.C."/>
            <person name="Barry J.D."/>
            <person name="Hertz-Fowler C."/>
            <person name="Berriman M."/>
        </authorList>
    </citation>
    <scope>NUCLEOTIDE SEQUENCE</scope>
    <source>
        <strain evidence="5">IL3000</strain>
    </source>
</reference>
<name>G0UUZ3_TRYCI</name>
<dbReference type="InterPro" id="IPR032675">
    <property type="entry name" value="LRR_dom_sf"/>
</dbReference>
<dbReference type="Gene3D" id="3.80.10.10">
    <property type="entry name" value="Ribonuclease Inhibitor"/>
    <property type="match status" value="2"/>
</dbReference>
<dbReference type="PANTHER" id="PTHR15454">
    <property type="entry name" value="NISCHARIN RELATED"/>
    <property type="match status" value="1"/>
</dbReference>
<feature type="region of interest" description="Disordered" evidence="4">
    <location>
        <begin position="227"/>
        <end position="254"/>
    </location>
</feature>